<keyword evidence="3" id="KW-0472">Membrane</keyword>
<dbReference type="Gene3D" id="1.20.120.1760">
    <property type="match status" value="1"/>
</dbReference>
<dbReference type="GO" id="GO:0016020">
    <property type="term" value="C:membrane"/>
    <property type="evidence" value="ECO:0007669"/>
    <property type="project" value="InterPro"/>
</dbReference>
<dbReference type="EC" id="2.7.8.5" evidence="4"/>
<dbReference type="InterPro" id="IPR043130">
    <property type="entry name" value="CDP-OH_PTrfase_TM_dom"/>
</dbReference>
<keyword evidence="3" id="KW-0812">Transmembrane</keyword>
<organism evidence="4">
    <name type="scientific">uncultured bacterium A1Q1_fos_485</name>
    <dbReference type="NCBI Taxonomy" id="1256576"/>
    <lineage>
        <taxon>Bacteria</taxon>
        <taxon>environmental samples</taxon>
    </lineage>
</organism>
<dbReference type="InterPro" id="IPR048254">
    <property type="entry name" value="CDP_ALCOHOL_P_TRANSF_CS"/>
</dbReference>
<sequence length="358" mass="40255">MAERWRIFSAAMVIILLVMLWRGLRDNRRSEQSTLWPTFGYGNGLSLARGVLICLLAGFLFLPRPTIALTWLPALLYTADRVIDLFDGYLARITGRESKLGAMLDIELDGLGLLVVVLLGVQYGLLPAWYLILAGSRQLFVMGMWLRTRLGKPNRPLPPSDNRRVIAGFQTGFLSVMLWPIMRPEVTQLLAIFFALPLFYSFGRDWLVVSELVDPVSGAYMRTREWIKRIFEQWLGLGARVVGTGLVLTFIWQGWPTFAQWQPILARMGWEAGLGVQVGLTLLLVIATAGFGLGFAPRLTGLILVAFAVLTIHTSGFGWDRHLLLLFCAVSVAHLGGGAWSHWQPEDRFLRTQMGRRR</sequence>
<dbReference type="PROSITE" id="PS00379">
    <property type="entry name" value="CDP_ALCOHOL_P_TRANSF"/>
    <property type="match status" value="1"/>
</dbReference>
<feature type="transmembrane region" description="Helical" evidence="3">
    <location>
        <begin position="234"/>
        <end position="252"/>
    </location>
</feature>
<proteinExistence type="inferred from homology"/>
<accession>L7VYP3</accession>
<name>L7VYP3_9BACT</name>
<evidence type="ECO:0000313" key="4">
    <source>
        <dbReference type="EMBL" id="AGC72819.1"/>
    </source>
</evidence>
<dbReference type="EMBL" id="JX649912">
    <property type="protein sequence ID" value="AGC72819.1"/>
    <property type="molecule type" value="Genomic_DNA"/>
</dbReference>
<evidence type="ECO:0000256" key="1">
    <source>
        <dbReference type="ARBA" id="ARBA00022679"/>
    </source>
</evidence>
<keyword evidence="1 2" id="KW-0808">Transferase</keyword>
<dbReference type="InterPro" id="IPR000462">
    <property type="entry name" value="CDP-OH_P_trans"/>
</dbReference>
<feature type="transmembrane region" description="Helical" evidence="3">
    <location>
        <begin position="7"/>
        <end position="24"/>
    </location>
</feature>
<dbReference type="Pfam" id="PF01066">
    <property type="entry name" value="CDP-OH_P_transf"/>
    <property type="match status" value="1"/>
</dbReference>
<protein>
    <submittedName>
        <fullName evidence="4">CDP-diacylglycerol--glycerol-3-phosphate 3-phosphatidyltransferase</fullName>
        <ecNumber evidence="4">2.7.8.5</ecNumber>
    </submittedName>
</protein>
<reference evidence="4" key="1">
    <citation type="submission" date="2012-09" db="EMBL/GenBank/DDBJ databases">
        <title>Metagenomic Characterization of a Microbial Community in Wastewater Detects High Levels of Antibiotic Resistance.</title>
        <authorList>
            <person name="Abrams M."/>
            <person name="Caldwell A."/>
            <person name="Vandaei E."/>
            <person name="Lee W."/>
            <person name="Perrott J."/>
            <person name="Khan S.Y."/>
            <person name="Ta J."/>
            <person name="Romero D."/>
            <person name="Nguyen V."/>
            <person name="Pourmand N."/>
            <person name="Ouverney C.C."/>
        </authorList>
    </citation>
    <scope>NUCLEOTIDE SEQUENCE</scope>
</reference>
<dbReference type="GO" id="GO:0008444">
    <property type="term" value="F:CDP-diacylglycerol-glycerol-3-phosphate 3-phosphatidyltransferase activity"/>
    <property type="evidence" value="ECO:0007669"/>
    <property type="project" value="UniProtKB-EC"/>
</dbReference>
<feature type="transmembrane region" description="Helical" evidence="3">
    <location>
        <begin position="272"/>
        <end position="292"/>
    </location>
</feature>
<feature type="transmembrane region" description="Helical" evidence="3">
    <location>
        <begin position="299"/>
        <end position="317"/>
    </location>
</feature>
<evidence type="ECO:0000256" key="2">
    <source>
        <dbReference type="RuleBase" id="RU003750"/>
    </source>
</evidence>
<keyword evidence="3" id="KW-1133">Transmembrane helix</keyword>
<dbReference type="AlphaFoldDB" id="L7VYP3"/>
<evidence type="ECO:0000256" key="3">
    <source>
        <dbReference type="SAM" id="Phobius"/>
    </source>
</evidence>
<comment type="similarity">
    <text evidence="2">Belongs to the CDP-alcohol phosphatidyltransferase class-I family.</text>
</comment>
<dbReference type="GO" id="GO:0008654">
    <property type="term" value="P:phospholipid biosynthetic process"/>
    <property type="evidence" value="ECO:0007669"/>
    <property type="project" value="InterPro"/>
</dbReference>
<feature type="transmembrane region" description="Helical" evidence="3">
    <location>
        <begin position="323"/>
        <end position="343"/>
    </location>
</feature>
<feature type="transmembrane region" description="Helical" evidence="3">
    <location>
        <begin position="44"/>
        <end position="62"/>
    </location>
</feature>